<keyword evidence="2" id="KW-1185">Reference proteome</keyword>
<reference evidence="1 2" key="1">
    <citation type="submission" date="2018-08" db="EMBL/GenBank/DDBJ databases">
        <title>Altererythrobacter sp.Ery1 and Ery12, the genome sequencing of novel strains in genus Alterythrobacter.</title>
        <authorList>
            <person name="Cheng H."/>
            <person name="Wu Y.-H."/>
            <person name="Fang C."/>
            <person name="Xu X.-W."/>
        </authorList>
    </citation>
    <scope>NUCLEOTIDE SEQUENCE [LARGE SCALE GENOMIC DNA]</scope>
    <source>
        <strain evidence="1 2">Ery1</strain>
    </source>
</reference>
<accession>A0A418NID2</accession>
<dbReference type="RefSeq" id="WP_119512654.1">
    <property type="nucleotide sequence ID" value="NZ_QXFK01000015.1"/>
</dbReference>
<dbReference type="Proteomes" id="UP000285092">
    <property type="component" value="Unassembled WGS sequence"/>
</dbReference>
<evidence type="ECO:0000313" key="2">
    <source>
        <dbReference type="Proteomes" id="UP000285092"/>
    </source>
</evidence>
<evidence type="ECO:0000313" key="1">
    <source>
        <dbReference type="EMBL" id="RIV78605.1"/>
    </source>
</evidence>
<comment type="caution">
    <text evidence="1">The sequence shown here is derived from an EMBL/GenBank/DDBJ whole genome shotgun (WGS) entry which is preliminary data.</text>
</comment>
<gene>
    <name evidence="1" type="ORF">D2V04_07310</name>
</gene>
<dbReference type="AlphaFoldDB" id="A0A418NID2"/>
<dbReference type="OrthoDB" id="9869808at2"/>
<proteinExistence type="predicted"/>
<sequence>MSDKNGCDRDRLSLIDDFVIESILAETAEEAEETGEDDLAAVLNAMNRAEMALRKGRLATLRKQIDQERAMPRVLDFDADRMRAKLAAAANDPGFRMTLAARSAKSDGDEESLLEDLAELERDAGDDANT</sequence>
<protein>
    <submittedName>
        <fullName evidence="1">Uncharacterized protein</fullName>
    </submittedName>
</protein>
<dbReference type="EMBL" id="QXFK01000015">
    <property type="protein sequence ID" value="RIV78605.1"/>
    <property type="molecule type" value="Genomic_DNA"/>
</dbReference>
<name>A0A418NID2_9SPHN</name>
<organism evidence="1 2">
    <name type="scientific">Pelagerythrobacter aerophilus</name>
    <dbReference type="NCBI Taxonomy" id="2306995"/>
    <lineage>
        <taxon>Bacteria</taxon>
        <taxon>Pseudomonadati</taxon>
        <taxon>Pseudomonadota</taxon>
        <taxon>Alphaproteobacteria</taxon>
        <taxon>Sphingomonadales</taxon>
        <taxon>Erythrobacteraceae</taxon>
        <taxon>Pelagerythrobacter</taxon>
    </lineage>
</organism>